<accession>A0ABS8X3M3</accession>
<name>A0ABS8X3M3_9GAMM</name>
<gene>
    <name evidence="2" type="ORF">LXO92_04920</name>
</gene>
<dbReference type="RefSeq" id="WP_182351608.1">
    <property type="nucleotide sequence ID" value="NZ_JAJSPM010000004.1"/>
</dbReference>
<sequence length="362" mass="41918">MSHVLDLYKRYKSLLLDLDVALDNLDRLAKDNAKFISNENNYFENYKTSELQLLGLPLKLKGLDEELEKINTKLGNPDLDSAEREKLLEAKQEKNKQISSIKNEIKQYQIRAPEIAEQVPWKAKKQQLTTEYLSAHGADPERFHKYMNCYHAFSKISMELENIQGDLDVALRLANSEEKKEATAWSKINLIPLRQKIFAKENQPKYKGAFISSLYDKYQATCMEHANYLKKPELIEKVQQGKISLSKLEGLVAIRKEKQDFYRSLLPDYVVTEISPDTHIQGKRTLGILKTDTEAKVRTICSFLNTHLLEANQQTDKEKMKELFADIKVHFNDSQISRIYNEAKQKQSAVEVEQIFDQLSNL</sequence>
<comment type="caution">
    <text evidence="2">The sequence shown here is derived from an EMBL/GenBank/DDBJ whole genome shotgun (WGS) entry which is preliminary data.</text>
</comment>
<organism evidence="2 3">
    <name type="scientific">Legionella resiliens</name>
    <dbReference type="NCBI Taxonomy" id="2905958"/>
    <lineage>
        <taxon>Bacteria</taxon>
        <taxon>Pseudomonadati</taxon>
        <taxon>Pseudomonadota</taxon>
        <taxon>Gammaproteobacteria</taxon>
        <taxon>Legionellales</taxon>
        <taxon>Legionellaceae</taxon>
        <taxon>Legionella</taxon>
    </lineage>
</organism>
<protein>
    <submittedName>
        <fullName evidence="2">Uncharacterized protein</fullName>
    </submittedName>
</protein>
<keyword evidence="3" id="KW-1185">Reference proteome</keyword>
<evidence type="ECO:0000256" key="1">
    <source>
        <dbReference type="SAM" id="Coils"/>
    </source>
</evidence>
<evidence type="ECO:0000313" key="3">
    <source>
        <dbReference type="Proteomes" id="UP001320170"/>
    </source>
</evidence>
<evidence type="ECO:0000313" key="2">
    <source>
        <dbReference type="EMBL" id="MCE3531718.1"/>
    </source>
</evidence>
<dbReference type="EMBL" id="JAJTND010000003">
    <property type="protein sequence ID" value="MCE3531718.1"/>
    <property type="molecule type" value="Genomic_DNA"/>
</dbReference>
<proteinExistence type="predicted"/>
<keyword evidence="1" id="KW-0175">Coiled coil</keyword>
<dbReference type="Proteomes" id="UP001320170">
    <property type="component" value="Unassembled WGS sequence"/>
</dbReference>
<reference evidence="2 3" key="1">
    <citation type="journal article" date="2024" name="Pathogens">
        <title>Characterization of a Novel Species of Legionella Isolated from a Healthcare Facility: Legionella resiliens sp. nov.</title>
        <authorList>
            <person name="Cristino S."/>
            <person name="Pascale M.R."/>
            <person name="Marino F."/>
            <person name="Derelitto C."/>
            <person name="Salaris S."/>
            <person name="Orsini M."/>
            <person name="Squarzoni S."/>
            <person name="Grottola A."/>
            <person name="Girolamini L."/>
        </authorList>
    </citation>
    <scope>NUCLEOTIDE SEQUENCE [LARGE SCALE GENOMIC DNA]</scope>
    <source>
        <strain evidence="2 3">8cVS16</strain>
    </source>
</reference>
<feature type="coiled-coil region" evidence="1">
    <location>
        <begin position="84"/>
        <end position="111"/>
    </location>
</feature>